<evidence type="ECO:0000256" key="6">
    <source>
        <dbReference type="ARBA" id="ARBA00022777"/>
    </source>
</evidence>
<dbReference type="RefSeq" id="WP_093428326.1">
    <property type="nucleotide sequence ID" value="NZ_FOMJ01000005.1"/>
</dbReference>
<dbReference type="SMART" id="SM00448">
    <property type="entry name" value="REC"/>
    <property type="match status" value="1"/>
</dbReference>
<dbReference type="Pfam" id="PF00072">
    <property type="entry name" value="Response_reg"/>
    <property type="match status" value="1"/>
</dbReference>
<feature type="modified residue" description="Phosphohistidine" evidence="9">
    <location>
        <position position="683"/>
    </location>
</feature>
<dbReference type="SUPFAM" id="SSF47226">
    <property type="entry name" value="Histidine-containing phosphotransfer domain, HPT domain"/>
    <property type="match status" value="3"/>
</dbReference>
<protein>
    <recommendedName>
        <fullName evidence="3">Chemotaxis protein CheA</fullName>
        <ecNumber evidence="2">2.7.13.3</ecNumber>
    </recommendedName>
</protein>
<dbReference type="Gene3D" id="3.40.50.2300">
    <property type="match status" value="1"/>
</dbReference>
<keyword evidence="4 10" id="KW-0597">Phosphoprotein</keyword>
<feature type="region of interest" description="Disordered" evidence="12">
    <location>
        <begin position="587"/>
        <end position="636"/>
    </location>
</feature>
<evidence type="ECO:0000259" key="14">
    <source>
        <dbReference type="PROSITE" id="PS50110"/>
    </source>
</evidence>
<evidence type="ECO:0000256" key="1">
    <source>
        <dbReference type="ARBA" id="ARBA00000085"/>
    </source>
</evidence>
<dbReference type="PANTHER" id="PTHR43395">
    <property type="entry name" value="SENSOR HISTIDINE KINASE CHEA"/>
    <property type="match status" value="1"/>
</dbReference>
<dbReference type="PROSITE" id="PS50109">
    <property type="entry name" value="HIS_KIN"/>
    <property type="match status" value="1"/>
</dbReference>
<accession>A0A1I1SL01</accession>
<dbReference type="PROSITE" id="PS50894">
    <property type="entry name" value="HPT"/>
    <property type="match status" value="3"/>
</dbReference>
<evidence type="ECO:0000259" key="15">
    <source>
        <dbReference type="PROSITE" id="PS50851"/>
    </source>
</evidence>
<dbReference type="PROSITE" id="PS50110">
    <property type="entry name" value="RESPONSE_REGULATORY"/>
    <property type="match status" value="1"/>
</dbReference>
<dbReference type="InterPro" id="IPR005467">
    <property type="entry name" value="His_kinase_dom"/>
</dbReference>
<evidence type="ECO:0000256" key="9">
    <source>
        <dbReference type="PROSITE-ProRule" id="PRU00110"/>
    </source>
</evidence>
<dbReference type="PROSITE" id="PS50851">
    <property type="entry name" value="CHEW"/>
    <property type="match status" value="1"/>
</dbReference>
<dbReference type="SUPFAM" id="SSF52172">
    <property type="entry name" value="CheY-like"/>
    <property type="match status" value="1"/>
</dbReference>
<feature type="domain" description="HPt" evidence="16">
    <location>
        <begin position="636"/>
        <end position="738"/>
    </location>
</feature>
<dbReference type="InterPro" id="IPR001789">
    <property type="entry name" value="Sig_transdc_resp-reg_receiver"/>
</dbReference>
<evidence type="ECO:0000259" key="13">
    <source>
        <dbReference type="PROSITE" id="PS50109"/>
    </source>
</evidence>
<feature type="domain" description="CheW-like" evidence="15">
    <location>
        <begin position="1234"/>
        <end position="1368"/>
    </location>
</feature>
<dbReference type="STRING" id="1123397.SAMN05660831_01683"/>
<evidence type="ECO:0000256" key="7">
    <source>
        <dbReference type="ARBA" id="ARBA00023012"/>
    </source>
</evidence>
<keyword evidence="5" id="KW-0808">Transferase</keyword>
<feature type="coiled-coil region" evidence="11">
    <location>
        <begin position="472"/>
        <end position="499"/>
    </location>
</feature>
<keyword evidence="11" id="KW-0175">Coiled coil</keyword>
<feature type="region of interest" description="Disordered" evidence="12">
    <location>
        <begin position="433"/>
        <end position="466"/>
    </location>
</feature>
<keyword evidence="7" id="KW-0902">Two-component regulatory system</keyword>
<dbReference type="Pfam" id="PF01584">
    <property type="entry name" value="CheW"/>
    <property type="match status" value="1"/>
</dbReference>
<evidence type="ECO:0000256" key="5">
    <source>
        <dbReference type="ARBA" id="ARBA00022679"/>
    </source>
</evidence>
<reference evidence="17 18" key="1">
    <citation type="submission" date="2016-10" db="EMBL/GenBank/DDBJ databases">
        <authorList>
            <person name="de Groot N.N."/>
        </authorList>
    </citation>
    <scope>NUCLEOTIDE SEQUENCE [LARGE SCALE GENOMIC DNA]</scope>
    <source>
        <strain evidence="17 18">HL3</strain>
    </source>
</reference>
<dbReference type="CDD" id="cd00156">
    <property type="entry name" value="REC"/>
    <property type="match status" value="1"/>
</dbReference>
<feature type="modified residue" description="4-aspartylphosphate" evidence="10">
    <location>
        <position position="1425"/>
    </location>
</feature>
<dbReference type="SUPFAM" id="SSF50341">
    <property type="entry name" value="CheW-like"/>
    <property type="match status" value="1"/>
</dbReference>
<evidence type="ECO:0000256" key="3">
    <source>
        <dbReference type="ARBA" id="ARBA00021495"/>
    </source>
</evidence>
<proteinExistence type="predicted"/>
<dbReference type="Gene3D" id="3.30.565.10">
    <property type="entry name" value="Histidine kinase-like ATPase, C-terminal domain"/>
    <property type="match status" value="1"/>
</dbReference>
<feature type="modified residue" description="Phosphohistidine" evidence="9">
    <location>
        <position position="810"/>
    </location>
</feature>
<organism evidence="17 18">
    <name type="scientific">Thiohalospira halophila DSM 15071</name>
    <dbReference type="NCBI Taxonomy" id="1123397"/>
    <lineage>
        <taxon>Bacteria</taxon>
        <taxon>Pseudomonadati</taxon>
        <taxon>Pseudomonadota</taxon>
        <taxon>Gammaproteobacteria</taxon>
        <taxon>Thiohalospirales</taxon>
        <taxon>Thiohalospiraceae</taxon>
        <taxon>Thiohalospira</taxon>
    </lineage>
</organism>
<evidence type="ECO:0000256" key="2">
    <source>
        <dbReference type="ARBA" id="ARBA00012438"/>
    </source>
</evidence>
<dbReference type="Pfam" id="PF01627">
    <property type="entry name" value="Hpt"/>
    <property type="match status" value="3"/>
</dbReference>
<feature type="domain" description="HPt" evidence="16">
    <location>
        <begin position="460"/>
        <end position="567"/>
    </location>
</feature>
<dbReference type="Proteomes" id="UP000198611">
    <property type="component" value="Unassembled WGS sequence"/>
</dbReference>
<evidence type="ECO:0000256" key="10">
    <source>
        <dbReference type="PROSITE-ProRule" id="PRU00169"/>
    </source>
</evidence>
<dbReference type="SMART" id="SM00073">
    <property type="entry name" value="HPT"/>
    <property type="match status" value="3"/>
</dbReference>
<feature type="domain" description="Histidine kinase" evidence="13">
    <location>
        <begin position="999"/>
        <end position="1232"/>
    </location>
</feature>
<dbReference type="InterPro" id="IPR011006">
    <property type="entry name" value="CheY-like_superfamily"/>
</dbReference>
<evidence type="ECO:0000313" key="17">
    <source>
        <dbReference type="EMBL" id="SFD45358.1"/>
    </source>
</evidence>
<keyword evidence="18" id="KW-1185">Reference proteome</keyword>
<dbReference type="Gene3D" id="1.20.120.160">
    <property type="entry name" value="HPT domain"/>
    <property type="match status" value="3"/>
</dbReference>
<feature type="domain" description="Response regulatory" evidence="14">
    <location>
        <begin position="1376"/>
        <end position="1491"/>
    </location>
</feature>
<comment type="function">
    <text evidence="8">Involved in the transmission of sensory signals from the chemoreceptors to the flagellar motors. CheA is autophosphorylated; it can transfer its phosphate group to either CheB or CheY.</text>
</comment>
<dbReference type="CDD" id="cd00088">
    <property type="entry name" value="HPT"/>
    <property type="match status" value="3"/>
</dbReference>
<dbReference type="OrthoDB" id="9803176at2"/>
<dbReference type="InterPro" id="IPR002545">
    <property type="entry name" value="CheW-lke_dom"/>
</dbReference>
<dbReference type="GO" id="GO:0006935">
    <property type="term" value="P:chemotaxis"/>
    <property type="evidence" value="ECO:0007669"/>
    <property type="project" value="InterPro"/>
</dbReference>
<keyword evidence="6 17" id="KW-0418">Kinase</keyword>
<dbReference type="SMART" id="SM00260">
    <property type="entry name" value="CheW"/>
    <property type="match status" value="1"/>
</dbReference>
<gene>
    <name evidence="17" type="ORF">SAMN05660831_01683</name>
</gene>
<dbReference type="InterPro" id="IPR036061">
    <property type="entry name" value="CheW-like_dom_sf"/>
</dbReference>
<dbReference type="GO" id="GO:0000155">
    <property type="term" value="F:phosphorelay sensor kinase activity"/>
    <property type="evidence" value="ECO:0007669"/>
    <property type="project" value="UniProtKB-ARBA"/>
</dbReference>
<dbReference type="PANTHER" id="PTHR43395:SF8">
    <property type="entry name" value="HISTIDINE KINASE"/>
    <property type="match status" value="1"/>
</dbReference>
<sequence>MSGETLRAAETGLQAQLAAEFGELQESLAAWTAGEEEAPPDLDRRLETVAGVAEFGGAHRAALIARGLADAWRLLPAGSEPGSEALPGAVVEDLAAASLGLVAESARIRPLVPGDEDRARLRQALQALMVRWLKGEARARRRLPDLLVRVAAAEPPETAHRHLFQLAAEAAATQALEPPLLGRLERYLGQRLQGVAGTPPLDLLAAVLARISPRSTESVSPAREVRTLLERELTALREGLEAYHAGGGDWATIIAPLPRIAATFQLRGAPELGRRLRQEGASDPPALANLLVAAEQVLAGSEEGEALAAVDGESREPVSGGGKAPLTQLAEEGVAVAADAGEALATEAEADAAELAALGAGLRLPGWEAESEAAAILARAAGAVLTEEARAAAAEVAAWLEAALLARAAGEAADPAAGRRYVAALAPMLPAAPETTPELEESDAAVEPDPVGDGPAGSDGTGPDPELAAIFREEFTGIITQLEEQLAAWERDLHDGRALSEVRRAFHTLKGSGRVAGVESVAEFAWYFEDLLNRLLSGKQEVAPVHRSLVAAATSHLPAAMARVERGEAELDEALCDLMERARRAAEGEVVTAPGEGEGTASAAPDRDIDSESESESESEEAPPSPPEVGAAAGVEPSVDEELVATFRRELVGHLETLRGAARRLREDPADPAPIPELERGLHTLRGNARLVGLVAVATFLQQLEPVVAEYRGQEAPPGLPPLLEETARRVEESARTLPHPDPELAGIESLEARLAELALPASTAPDPELVAVFLEEGEEQLEALAREVRALEQDPAGEVDYGALQRTLHTLKGSARTAGADGVGELAHAAETLTGALDRGEIPQAEAGGPHLRAVIGRFEAMFAALQQGENPAAPDLVDRTQRLAGGEVAAAVRDDAGHGTGGAGDAGQRVRLPAAELERLSAAASEVGAQGARLRQHLGRWRGGLEEVDRVIERVREQIRRLDMETEAQIQARREELGSASSDFDPLEMDRFSNLQTLSRGLGESLSDLEALRASLGEALRHAEADETRQRRAEQSVREGLARARVVPFSSRVPQLRHLVQRQATAGERQVELSVAGGDLALDRSLLGRLVGPLEHLLRNAVIHGIEAPEARLAAGKAETGRIDLAISREGSELRLTVSDDGAGLDPEAVAEAARERGEIGPDEAVTPARAARLILESGLTTRQNLDQDAGRGVGLDAVNSEVKQLGGSLEVTSTPGTGTRFRLRLSLDIALQRVLFLRAGDHVYAVPMADVGGVGQLPAERVAQAEAAGQGLDWSGERRILRHLDDLVGLPRPQSPGERVTLVRVEDDPPLAVVAEALEGQGEVVVRAGGPQVAALPGVTGATVLDDGRVAPLLDLRELEAVPREAARDVRPLALVVDDSITVRRVTGRLLDRHGWRVASARDGVEALEAVEEEPPAVVLLDIEMPRMDGFELLGRLRERADGGPPVVMITSRSGDKHRQRAEALGVSAYLGKPWQEEELLTTLAEAAHGDD</sequence>
<dbReference type="PRINTS" id="PR00344">
    <property type="entry name" value="BCTRLSENSOR"/>
</dbReference>
<dbReference type="EC" id="2.7.13.3" evidence="2"/>
<evidence type="ECO:0000256" key="12">
    <source>
        <dbReference type="SAM" id="MobiDB-lite"/>
    </source>
</evidence>
<feature type="modified residue" description="Phosphohistidine" evidence="9">
    <location>
        <position position="507"/>
    </location>
</feature>
<name>A0A1I1SL01_9GAMM</name>
<feature type="compositionally biased region" description="Acidic residues" evidence="12">
    <location>
        <begin position="611"/>
        <end position="621"/>
    </location>
</feature>
<evidence type="ECO:0000259" key="16">
    <source>
        <dbReference type="PROSITE" id="PS50894"/>
    </source>
</evidence>
<evidence type="ECO:0000256" key="8">
    <source>
        <dbReference type="ARBA" id="ARBA00035100"/>
    </source>
</evidence>
<dbReference type="InterPro" id="IPR003594">
    <property type="entry name" value="HATPase_dom"/>
</dbReference>
<dbReference type="InterPro" id="IPR008207">
    <property type="entry name" value="Sig_transdc_His_kin_Hpt_dom"/>
</dbReference>
<dbReference type="InterPro" id="IPR051315">
    <property type="entry name" value="Bact_Chemotaxis_CheA"/>
</dbReference>
<dbReference type="Pfam" id="PF02518">
    <property type="entry name" value="HATPase_c"/>
    <property type="match status" value="1"/>
</dbReference>
<evidence type="ECO:0000256" key="4">
    <source>
        <dbReference type="ARBA" id="ARBA00022553"/>
    </source>
</evidence>
<dbReference type="SUPFAM" id="SSF55874">
    <property type="entry name" value="ATPase domain of HSP90 chaperone/DNA topoisomerase II/histidine kinase"/>
    <property type="match status" value="1"/>
</dbReference>
<feature type="compositionally biased region" description="Acidic residues" evidence="12">
    <location>
        <begin position="437"/>
        <end position="446"/>
    </location>
</feature>
<dbReference type="InterPro" id="IPR036641">
    <property type="entry name" value="HPT_dom_sf"/>
</dbReference>
<dbReference type="InterPro" id="IPR036890">
    <property type="entry name" value="HATPase_C_sf"/>
</dbReference>
<dbReference type="EMBL" id="FOMJ01000005">
    <property type="protein sequence ID" value="SFD45358.1"/>
    <property type="molecule type" value="Genomic_DNA"/>
</dbReference>
<dbReference type="SMART" id="SM00387">
    <property type="entry name" value="HATPase_c"/>
    <property type="match status" value="1"/>
</dbReference>
<dbReference type="FunFam" id="3.30.565.10:FF:000016">
    <property type="entry name" value="Chemotaxis protein CheA, putative"/>
    <property type="match status" value="1"/>
</dbReference>
<evidence type="ECO:0000313" key="18">
    <source>
        <dbReference type="Proteomes" id="UP000198611"/>
    </source>
</evidence>
<evidence type="ECO:0000256" key="11">
    <source>
        <dbReference type="SAM" id="Coils"/>
    </source>
</evidence>
<dbReference type="Gene3D" id="2.30.30.40">
    <property type="entry name" value="SH3 Domains"/>
    <property type="match status" value="1"/>
</dbReference>
<feature type="domain" description="HPt" evidence="16">
    <location>
        <begin position="763"/>
        <end position="870"/>
    </location>
</feature>
<comment type="catalytic activity">
    <reaction evidence="1">
        <text>ATP + protein L-histidine = ADP + protein N-phospho-L-histidine.</text>
        <dbReference type="EC" id="2.7.13.3"/>
    </reaction>
</comment>
<dbReference type="InterPro" id="IPR004358">
    <property type="entry name" value="Sig_transdc_His_kin-like_C"/>
</dbReference>